<evidence type="ECO:0000256" key="8">
    <source>
        <dbReference type="ARBA" id="ARBA00023002"/>
    </source>
</evidence>
<dbReference type="InterPro" id="IPR009100">
    <property type="entry name" value="AcylCoA_DH/oxidase_NM_dom_sf"/>
</dbReference>
<dbReference type="GO" id="GO:0033540">
    <property type="term" value="P:fatty acid beta-oxidation using acyl-CoA oxidase"/>
    <property type="evidence" value="ECO:0007669"/>
    <property type="project" value="TreeGrafter"/>
</dbReference>
<dbReference type="GO" id="GO:0003997">
    <property type="term" value="F:acyl-CoA oxidase activity"/>
    <property type="evidence" value="ECO:0007669"/>
    <property type="project" value="UniProtKB-EC"/>
</dbReference>
<feature type="domain" description="Acyl-coenzyme A oxidase N-terminal" evidence="15">
    <location>
        <begin position="14"/>
        <end position="126"/>
    </location>
</feature>
<gene>
    <name evidence="17" type="ORF">AB1Y20_016258</name>
</gene>
<sequence length="617" mass="65669">MALAAERSRATFPVAELTERLHGGAAALARTRELRALVEQDPAFRRPPPSSREQLFAAALCAARRFVSLVREHALDAAAEQTVYEAIDAVLPIDVHRSMFLPALEAQTTDEQRAAWLPLARSYAIVGAYAQTELGHGSNVRAIETRATFLPATDELELHTPSLTAAKWWPGGLAFTATHAIVYARLLVRGVDHGVHGVLVQLRSLDDHAPLPGVRLFDIGAKLGFNEIDNGAATFERVRVPRRQLLMRFATLSADGEYTPPAPSHAKLGYLTMLHVRAALVRSCGACLARALTIAVRYSAVRTQGGEAAAEPAVLEYASQRAELLPRLAAAYAMHFGGAAAFGAYEKVRLALAGGSADGLPRLHASLAALKALTTYEVADGVEAARRACGGHGYLLSSGLPALLGRCAAYCTLEGTRDVLEQQAARYLLKQHHSSDPPPPPPPLTAASLSHLPALTAAFDAVAAFLTAAAHRLLATSSWNDSLVELGRLSRAHAHATLLSSFAAAVAATPSPPLHAALHSLCELHALTTLLSHAADFIEAQLLPAALLPAVRARVRALLHAVRPNAVALVEAWDFSDFLLHSTLGASDGRVYERLVEAAKAEPLNHLPARSLMGSKL</sequence>
<evidence type="ECO:0000256" key="6">
    <source>
        <dbReference type="ARBA" id="ARBA00022827"/>
    </source>
</evidence>
<accession>A0AB34IEP6</accession>
<feature type="binding site" evidence="13">
    <location>
        <position position="132"/>
    </location>
    <ligand>
        <name>FAD</name>
        <dbReference type="ChEBI" id="CHEBI:57692"/>
    </ligand>
</feature>
<evidence type="ECO:0000256" key="10">
    <source>
        <dbReference type="ARBA" id="ARBA00023140"/>
    </source>
</evidence>
<feature type="binding site" evidence="13">
    <location>
        <position position="171"/>
    </location>
    <ligand>
        <name>FAD</name>
        <dbReference type="ChEBI" id="CHEBI:57692"/>
    </ligand>
</feature>
<evidence type="ECO:0000256" key="11">
    <source>
        <dbReference type="PIRNR" id="PIRNR000168"/>
    </source>
</evidence>
<dbReference type="AlphaFoldDB" id="A0AB34IEP6"/>
<comment type="similarity">
    <text evidence="4 11">Belongs to the acyl-CoA oxidase family.</text>
</comment>
<evidence type="ECO:0000256" key="13">
    <source>
        <dbReference type="PIRSR" id="PIRSR000168-2"/>
    </source>
</evidence>
<evidence type="ECO:0000259" key="15">
    <source>
        <dbReference type="Pfam" id="PF14749"/>
    </source>
</evidence>
<dbReference type="Gene3D" id="1.20.140.10">
    <property type="entry name" value="Butyryl-CoA Dehydrogenase, subunit A, domain 3"/>
    <property type="match status" value="2"/>
</dbReference>
<feature type="active site" description="Proton acceptor" evidence="12">
    <location>
        <position position="414"/>
    </location>
</feature>
<dbReference type="EMBL" id="JBGBPQ010000029">
    <property type="protein sequence ID" value="KAL1496296.1"/>
    <property type="molecule type" value="Genomic_DNA"/>
</dbReference>
<evidence type="ECO:0000259" key="14">
    <source>
        <dbReference type="Pfam" id="PF01756"/>
    </source>
</evidence>
<organism evidence="17 18">
    <name type="scientific">Prymnesium parvum</name>
    <name type="common">Toxic golden alga</name>
    <dbReference type="NCBI Taxonomy" id="97485"/>
    <lineage>
        <taxon>Eukaryota</taxon>
        <taxon>Haptista</taxon>
        <taxon>Haptophyta</taxon>
        <taxon>Prymnesiophyceae</taxon>
        <taxon>Prymnesiales</taxon>
        <taxon>Prymnesiaceae</taxon>
        <taxon>Prymnesium</taxon>
    </lineage>
</organism>
<dbReference type="SUPFAM" id="SSF56645">
    <property type="entry name" value="Acyl-CoA dehydrogenase NM domain-like"/>
    <property type="match status" value="1"/>
</dbReference>
<feature type="domain" description="Acyl-CoA oxidase C-alpha1" evidence="16">
    <location>
        <begin position="270"/>
        <end position="429"/>
    </location>
</feature>
<comment type="subcellular location">
    <subcellularLocation>
        <location evidence="3">Peroxisome</location>
    </subcellularLocation>
</comment>
<keyword evidence="9" id="KW-0443">Lipid metabolism</keyword>
<dbReference type="InterPro" id="IPR055060">
    <property type="entry name" value="ACOX_C_alpha1"/>
</dbReference>
<evidence type="ECO:0000313" key="17">
    <source>
        <dbReference type="EMBL" id="KAL1496296.1"/>
    </source>
</evidence>
<dbReference type="FunFam" id="2.40.110.10:FF:000003">
    <property type="entry name" value="Acyl-coenzyme A oxidase"/>
    <property type="match status" value="1"/>
</dbReference>
<evidence type="ECO:0000256" key="4">
    <source>
        <dbReference type="ARBA" id="ARBA00006288"/>
    </source>
</evidence>
<comment type="caution">
    <text evidence="17">The sequence shown here is derived from an EMBL/GenBank/DDBJ whole genome shotgun (WGS) entry which is preliminary data.</text>
</comment>
<keyword evidence="5 11" id="KW-0285">Flavoprotein</keyword>
<dbReference type="GO" id="GO:0005504">
    <property type="term" value="F:fatty acid binding"/>
    <property type="evidence" value="ECO:0007669"/>
    <property type="project" value="TreeGrafter"/>
</dbReference>
<dbReference type="SUPFAM" id="SSF47203">
    <property type="entry name" value="Acyl-CoA dehydrogenase C-terminal domain-like"/>
    <property type="match status" value="2"/>
</dbReference>
<feature type="domain" description="Acyl-CoA oxidase C-terminal" evidence="14">
    <location>
        <begin position="454"/>
        <end position="607"/>
    </location>
</feature>
<dbReference type="PANTHER" id="PTHR10909">
    <property type="entry name" value="ELECTRON TRANSPORT OXIDOREDUCTASE"/>
    <property type="match status" value="1"/>
</dbReference>
<dbReference type="GO" id="GO:0071949">
    <property type="term" value="F:FAD binding"/>
    <property type="evidence" value="ECO:0007669"/>
    <property type="project" value="InterPro"/>
</dbReference>
<dbReference type="InterPro" id="IPR029320">
    <property type="entry name" value="Acyl-CoA_ox_N"/>
</dbReference>
<dbReference type="InterPro" id="IPR012258">
    <property type="entry name" value="Acyl-CoA_oxidase"/>
</dbReference>
<keyword evidence="6 11" id="KW-0274">FAD</keyword>
<comment type="cofactor">
    <cofactor evidence="2">
        <name>FAD</name>
        <dbReference type="ChEBI" id="CHEBI:57692"/>
    </cofactor>
</comment>
<dbReference type="FunFam" id="1.20.140.10:FF:000013">
    <property type="entry name" value="Acyl-coenzyme A oxidase"/>
    <property type="match status" value="1"/>
</dbReference>
<protein>
    <recommendedName>
        <fullName evidence="11">Acyl-coenzyme A oxidase</fullName>
    </recommendedName>
</protein>
<dbReference type="InterPro" id="IPR037069">
    <property type="entry name" value="AcylCoA_DH/ox_N_sf"/>
</dbReference>
<keyword evidence="8" id="KW-0560">Oxidoreductase</keyword>
<dbReference type="Pfam" id="PF22924">
    <property type="entry name" value="ACOX_C_alpha1"/>
    <property type="match status" value="1"/>
</dbReference>
<dbReference type="InterPro" id="IPR046373">
    <property type="entry name" value="Acyl-CoA_Oxase/DH_mid-dom_sf"/>
</dbReference>
<evidence type="ECO:0000256" key="12">
    <source>
        <dbReference type="PIRSR" id="PIRSR000168-1"/>
    </source>
</evidence>
<keyword evidence="7" id="KW-0276">Fatty acid metabolism</keyword>
<evidence type="ECO:0000256" key="7">
    <source>
        <dbReference type="ARBA" id="ARBA00022832"/>
    </source>
</evidence>
<dbReference type="PIRSF" id="PIRSF000168">
    <property type="entry name" value="Acyl-CoA_oxidase"/>
    <property type="match status" value="1"/>
</dbReference>
<dbReference type="Proteomes" id="UP001515480">
    <property type="component" value="Unassembled WGS sequence"/>
</dbReference>
<evidence type="ECO:0000256" key="9">
    <source>
        <dbReference type="ARBA" id="ARBA00023098"/>
    </source>
</evidence>
<proteinExistence type="inferred from homology"/>
<evidence type="ECO:0000256" key="5">
    <source>
        <dbReference type="ARBA" id="ARBA00022630"/>
    </source>
</evidence>
<dbReference type="InterPro" id="IPR002655">
    <property type="entry name" value="Acyl-CoA_oxidase_C"/>
</dbReference>
<name>A0AB34IEP6_PRYPA</name>
<dbReference type="Pfam" id="PF14749">
    <property type="entry name" value="Acyl-CoA_ox_N"/>
    <property type="match status" value="1"/>
</dbReference>
<dbReference type="PANTHER" id="PTHR10909:SF250">
    <property type="entry name" value="PEROXISOMAL ACYL-COENZYME A OXIDASE 1"/>
    <property type="match status" value="1"/>
</dbReference>
<evidence type="ECO:0000256" key="1">
    <source>
        <dbReference type="ARBA" id="ARBA00001201"/>
    </source>
</evidence>
<evidence type="ECO:0000259" key="16">
    <source>
        <dbReference type="Pfam" id="PF22924"/>
    </source>
</evidence>
<keyword evidence="10" id="KW-0576">Peroxisome</keyword>
<keyword evidence="18" id="KW-1185">Reference proteome</keyword>
<dbReference type="Gene3D" id="2.40.110.10">
    <property type="entry name" value="Butyryl-CoA Dehydrogenase, subunit A, domain 2"/>
    <property type="match status" value="1"/>
</dbReference>
<evidence type="ECO:0000256" key="2">
    <source>
        <dbReference type="ARBA" id="ARBA00001974"/>
    </source>
</evidence>
<dbReference type="Gene3D" id="1.10.540.10">
    <property type="entry name" value="Acyl-CoA dehydrogenase/oxidase, N-terminal domain"/>
    <property type="match status" value="1"/>
</dbReference>
<dbReference type="GO" id="GO:0055088">
    <property type="term" value="P:lipid homeostasis"/>
    <property type="evidence" value="ECO:0007669"/>
    <property type="project" value="TreeGrafter"/>
</dbReference>
<evidence type="ECO:0000256" key="3">
    <source>
        <dbReference type="ARBA" id="ARBA00004275"/>
    </source>
</evidence>
<reference evidence="17 18" key="1">
    <citation type="journal article" date="2024" name="Science">
        <title>Giant polyketide synthase enzymes in the biosynthesis of giant marine polyether toxins.</title>
        <authorList>
            <person name="Fallon T.R."/>
            <person name="Shende V.V."/>
            <person name="Wierzbicki I.H."/>
            <person name="Pendleton A.L."/>
            <person name="Watervoot N.F."/>
            <person name="Auber R.P."/>
            <person name="Gonzalez D.J."/>
            <person name="Wisecaver J.H."/>
            <person name="Moore B.S."/>
        </authorList>
    </citation>
    <scope>NUCLEOTIDE SEQUENCE [LARGE SCALE GENOMIC DNA]</scope>
    <source>
        <strain evidence="17 18">12B1</strain>
    </source>
</reference>
<dbReference type="Pfam" id="PF01756">
    <property type="entry name" value="ACOX"/>
    <property type="match status" value="1"/>
</dbReference>
<evidence type="ECO:0000313" key="18">
    <source>
        <dbReference type="Proteomes" id="UP001515480"/>
    </source>
</evidence>
<dbReference type="GO" id="GO:0005777">
    <property type="term" value="C:peroxisome"/>
    <property type="evidence" value="ECO:0007669"/>
    <property type="project" value="UniProtKB-SubCell"/>
</dbReference>
<dbReference type="FunFam" id="1.20.140.10:FF:000015">
    <property type="entry name" value="Acyl-coenzyme A oxidase"/>
    <property type="match status" value="1"/>
</dbReference>
<comment type="catalytic activity">
    <reaction evidence="1">
        <text>a 2,3-saturated acyl-CoA + O2 = a (2E)-enoyl-CoA + H2O2</text>
        <dbReference type="Rhea" id="RHEA:38959"/>
        <dbReference type="ChEBI" id="CHEBI:15379"/>
        <dbReference type="ChEBI" id="CHEBI:16240"/>
        <dbReference type="ChEBI" id="CHEBI:58856"/>
        <dbReference type="ChEBI" id="CHEBI:65111"/>
        <dbReference type="EC" id="1.3.3.6"/>
    </reaction>
</comment>
<dbReference type="InterPro" id="IPR036250">
    <property type="entry name" value="AcylCo_DH-like_C"/>
</dbReference>